<protein>
    <submittedName>
        <fullName evidence="1">Uncharacterized protein</fullName>
    </submittedName>
</protein>
<evidence type="ECO:0000313" key="2">
    <source>
        <dbReference type="Proteomes" id="UP000654004"/>
    </source>
</evidence>
<reference evidence="2" key="1">
    <citation type="journal article" date="2019" name="Int. J. Syst. Evol. Microbiol.">
        <title>The Global Catalogue of Microorganisms (GCM) 10K type strain sequencing project: providing services to taxonomists for standard genome sequencing and annotation.</title>
        <authorList>
            <consortium name="The Broad Institute Genomics Platform"/>
            <consortium name="The Broad Institute Genome Sequencing Center for Infectious Disease"/>
            <person name="Wu L."/>
            <person name="Ma J."/>
        </authorList>
    </citation>
    <scope>NUCLEOTIDE SEQUENCE [LARGE SCALE GENOMIC DNA]</scope>
    <source>
        <strain evidence="2">JCM 32305</strain>
    </source>
</reference>
<evidence type="ECO:0000313" key="1">
    <source>
        <dbReference type="EMBL" id="GGP78883.1"/>
    </source>
</evidence>
<gene>
    <name evidence="1" type="ORF">GCM10009410_08960</name>
</gene>
<sequence length="69" mass="8427">MRLHNLSAKVRLVIIHNYKLLIYKVLYINAFYNTTLRIKLLDLKVENVNRWLFYKTNGYFIYGYGNKMH</sequence>
<dbReference type="EMBL" id="BMQW01000002">
    <property type="protein sequence ID" value="GGP78883.1"/>
    <property type="molecule type" value="Genomic_DNA"/>
</dbReference>
<comment type="caution">
    <text evidence="1">The sequence shown here is derived from an EMBL/GenBank/DDBJ whole genome shotgun (WGS) entry which is preliminary data.</text>
</comment>
<keyword evidence="2" id="KW-1185">Reference proteome</keyword>
<dbReference type="Proteomes" id="UP000654004">
    <property type="component" value="Unassembled WGS sequence"/>
</dbReference>
<name>A0ABQ2QFD9_9GAMM</name>
<accession>A0ABQ2QFD9</accession>
<proteinExistence type="predicted"/>
<organism evidence="1 2">
    <name type="scientific">Shewanella ulleungensis</name>
    <dbReference type="NCBI Taxonomy" id="2282699"/>
    <lineage>
        <taxon>Bacteria</taxon>
        <taxon>Pseudomonadati</taxon>
        <taxon>Pseudomonadota</taxon>
        <taxon>Gammaproteobacteria</taxon>
        <taxon>Alteromonadales</taxon>
        <taxon>Shewanellaceae</taxon>
        <taxon>Shewanella</taxon>
    </lineage>
</organism>